<sequence length="140" mass="15782">QYTEAEEKSKGSGNTWKKKWAAAKETVWQPKFLELMNRTFQDDHDLSFQEGLGDAKYTLIVDTTWLYPGWDAAVMKQPAKVSTNLKFVETANKDKVLAEVTSENAPGDQWGSSFSNEDRMGEGYAKTGKSFAKLVEKKAF</sequence>
<dbReference type="EMBL" id="LAZR01009349">
    <property type="protein sequence ID" value="KKM73147.1"/>
    <property type="molecule type" value="Genomic_DNA"/>
</dbReference>
<dbReference type="AlphaFoldDB" id="A0A0F9MV83"/>
<protein>
    <submittedName>
        <fullName evidence="1">Uncharacterized protein</fullName>
    </submittedName>
</protein>
<organism evidence="1">
    <name type="scientific">marine sediment metagenome</name>
    <dbReference type="NCBI Taxonomy" id="412755"/>
    <lineage>
        <taxon>unclassified sequences</taxon>
        <taxon>metagenomes</taxon>
        <taxon>ecological metagenomes</taxon>
    </lineage>
</organism>
<gene>
    <name evidence="1" type="ORF">LCGC14_1413440</name>
</gene>
<feature type="non-terminal residue" evidence="1">
    <location>
        <position position="1"/>
    </location>
</feature>
<proteinExistence type="predicted"/>
<reference evidence="1" key="1">
    <citation type="journal article" date="2015" name="Nature">
        <title>Complex archaea that bridge the gap between prokaryotes and eukaryotes.</title>
        <authorList>
            <person name="Spang A."/>
            <person name="Saw J.H."/>
            <person name="Jorgensen S.L."/>
            <person name="Zaremba-Niedzwiedzka K."/>
            <person name="Martijn J."/>
            <person name="Lind A.E."/>
            <person name="van Eijk R."/>
            <person name="Schleper C."/>
            <person name="Guy L."/>
            <person name="Ettema T.J."/>
        </authorList>
    </citation>
    <scope>NUCLEOTIDE SEQUENCE</scope>
</reference>
<name>A0A0F9MV83_9ZZZZ</name>
<accession>A0A0F9MV83</accession>
<evidence type="ECO:0000313" key="1">
    <source>
        <dbReference type="EMBL" id="KKM73147.1"/>
    </source>
</evidence>
<comment type="caution">
    <text evidence="1">The sequence shown here is derived from an EMBL/GenBank/DDBJ whole genome shotgun (WGS) entry which is preliminary data.</text>
</comment>